<accession>A0AAV7P7U1</accession>
<name>A0AAV7P7U1_PLEWA</name>
<sequence>MERVMSTPSSDGGSRMNEGTLRWRRLTHGDGGLKAPNNDDTEFFEVVERELAPYVGVPLIWGRDFNYLLDGAVDSHLLAGHQAMHGVQTEGDHG</sequence>
<gene>
    <name evidence="1" type="ORF">NDU88_001647</name>
</gene>
<keyword evidence="2" id="KW-1185">Reference proteome</keyword>
<organism evidence="1 2">
    <name type="scientific">Pleurodeles waltl</name>
    <name type="common">Iberian ribbed newt</name>
    <dbReference type="NCBI Taxonomy" id="8319"/>
    <lineage>
        <taxon>Eukaryota</taxon>
        <taxon>Metazoa</taxon>
        <taxon>Chordata</taxon>
        <taxon>Craniata</taxon>
        <taxon>Vertebrata</taxon>
        <taxon>Euteleostomi</taxon>
        <taxon>Amphibia</taxon>
        <taxon>Batrachia</taxon>
        <taxon>Caudata</taxon>
        <taxon>Salamandroidea</taxon>
        <taxon>Salamandridae</taxon>
        <taxon>Pleurodelinae</taxon>
        <taxon>Pleurodeles</taxon>
    </lineage>
</organism>
<protein>
    <submittedName>
        <fullName evidence="1">Uncharacterized protein</fullName>
    </submittedName>
</protein>
<dbReference type="EMBL" id="JANPWB010000011">
    <property type="protein sequence ID" value="KAJ1123174.1"/>
    <property type="molecule type" value="Genomic_DNA"/>
</dbReference>
<proteinExistence type="predicted"/>
<dbReference type="AlphaFoldDB" id="A0AAV7P7U1"/>
<evidence type="ECO:0000313" key="2">
    <source>
        <dbReference type="Proteomes" id="UP001066276"/>
    </source>
</evidence>
<dbReference type="Proteomes" id="UP001066276">
    <property type="component" value="Chromosome 7"/>
</dbReference>
<evidence type="ECO:0000313" key="1">
    <source>
        <dbReference type="EMBL" id="KAJ1123174.1"/>
    </source>
</evidence>
<reference evidence="1" key="1">
    <citation type="journal article" date="2022" name="bioRxiv">
        <title>Sequencing and chromosome-scale assembly of the giantPleurodeles waltlgenome.</title>
        <authorList>
            <person name="Brown T."/>
            <person name="Elewa A."/>
            <person name="Iarovenko S."/>
            <person name="Subramanian E."/>
            <person name="Araus A.J."/>
            <person name="Petzold A."/>
            <person name="Susuki M."/>
            <person name="Suzuki K.-i.T."/>
            <person name="Hayashi T."/>
            <person name="Toyoda A."/>
            <person name="Oliveira C."/>
            <person name="Osipova E."/>
            <person name="Leigh N.D."/>
            <person name="Simon A."/>
            <person name="Yun M.H."/>
        </authorList>
    </citation>
    <scope>NUCLEOTIDE SEQUENCE</scope>
    <source>
        <strain evidence="1">20211129_DDA</strain>
        <tissue evidence="1">Liver</tissue>
    </source>
</reference>
<comment type="caution">
    <text evidence="1">The sequence shown here is derived from an EMBL/GenBank/DDBJ whole genome shotgun (WGS) entry which is preliminary data.</text>
</comment>